<protein>
    <submittedName>
        <fullName evidence="1">Uncharacterized protein</fullName>
    </submittedName>
</protein>
<evidence type="ECO:0000313" key="1">
    <source>
        <dbReference type="EMBL" id="VFU16305.1"/>
    </source>
</evidence>
<dbReference type="Proteomes" id="UP000294360">
    <property type="component" value="Plasmid 2"/>
</dbReference>
<keyword evidence="1" id="KW-0614">Plasmid</keyword>
<reference evidence="1 2" key="1">
    <citation type="submission" date="2019-03" db="EMBL/GenBank/DDBJ databases">
        <authorList>
            <person name="Kox A.R. M."/>
        </authorList>
    </citation>
    <scope>NUCLEOTIDE SEQUENCE [LARGE SCALE GENOMIC DNA]</scope>
    <source>
        <strain evidence="1">MTUNDRAET4 annotated genome</strain>
        <plasmid evidence="2">2</plasmid>
    </source>
</reference>
<dbReference type="KEGG" id="mtun:MTUNDRAET4_0039.1"/>
<organism evidence="1 2">
    <name type="scientific">Methylocella tundrae</name>
    <dbReference type="NCBI Taxonomy" id="227605"/>
    <lineage>
        <taxon>Bacteria</taxon>
        <taxon>Pseudomonadati</taxon>
        <taxon>Pseudomonadota</taxon>
        <taxon>Alphaproteobacteria</taxon>
        <taxon>Hyphomicrobiales</taxon>
        <taxon>Beijerinckiaceae</taxon>
        <taxon>Methylocella</taxon>
    </lineage>
</organism>
<evidence type="ECO:0000313" key="2">
    <source>
        <dbReference type="Proteomes" id="UP000294360"/>
    </source>
</evidence>
<geneLocation type="plasmid" evidence="1 2">
    <name>2</name>
</geneLocation>
<proteinExistence type="predicted"/>
<sequence length="71" mass="7727">MLEWLAITAACAANAKAFSAEWNAAGAVTRVSVETMNMLARTPIPALPDEEKRMRLAQPAPNEVELRACTR</sequence>
<dbReference type="AlphaFoldDB" id="A0A4U8Z6J1"/>
<dbReference type="EMBL" id="LR536451">
    <property type="protein sequence ID" value="VFU16305.1"/>
    <property type="molecule type" value="Genomic_DNA"/>
</dbReference>
<gene>
    <name evidence="1" type="ORF">MTUNDRAET4_0039</name>
</gene>
<accession>A0A4U8Z6J1</accession>
<name>A0A4U8Z6J1_METTU</name>